<dbReference type="RefSeq" id="WP_277858602.1">
    <property type="nucleotide sequence ID" value="NZ_JARRAG010000001.1"/>
</dbReference>
<dbReference type="Proteomes" id="UP001216907">
    <property type="component" value="Unassembled WGS sequence"/>
</dbReference>
<name>A0ABT6F3S6_9BACT</name>
<evidence type="ECO:0000313" key="1">
    <source>
        <dbReference type="EMBL" id="MDG3002238.1"/>
    </source>
</evidence>
<organism evidence="1 2">
    <name type="scientific">Paludisphaera mucosa</name>
    <dbReference type="NCBI Taxonomy" id="3030827"/>
    <lineage>
        <taxon>Bacteria</taxon>
        <taxon>Pseudomonadati</taxon>
        <taxon>Planctomycetota</taxon>
        <taxon>Planctomycetia</taxon>
        <taxon>Isosphaerales</taxon>
        <taxon>Isosphaeraceae</taxon>
        <taxon>Paludisphaera</taxon>
    </lineage>
</organism>
<sequence length="77" mass="8201">MAYRCPACGRAILSRRNKLCGFCGEPLPAESLFTTAEVEAIEAAERERALARKLREEGRAKAAAKREAEFGGGSSGG</sequence>
<gene>
    <name evidence="1" type="ORF">PZE19_00410</name>
</gene>
<comment type="caution">
    <text evidence="1">The sequence shown here is derived from an EMBL/GenBank/DDBJ whole genome shotgun (WGS) entry which is preliminary data.</text>
</comment>
<dbReference type="EMBL" id="JARRAG010000001">
    <property type="protein sequence ID" value="MDG3002238.1"/>
    <property type="molecule type" value="Genomic_DNA"/>
</dbReference>
<protein>
    <submittedName>
        <fullName evidence="1">Zinc ribbon domain-containing protein</fullName>
    </submittedName>
</protein>
<reference evidence="1 2" key="1">
    <citation type="submission" date="2023-03" db="EMBL/GenBank/DDBJ databases">
        <title>Paludisphaera mucosa sp. nov. a novel planctomycete from northern fen.</title>
        <authorList>
            <person name="Ivanova A."/>
        </authorList>
    </citation>
    <scope>NUCLEOTIDE SEQUENCE [LARGE SCALE GENOMIC DNA]</scope>
    <source>
        <strain evidence="1 2">Pla2</strain>
    </source>
</reference>
<keyword evidence="2" id="KW-1185">Reference proteome</keyword>
<accession>A0ABT6F3S6</accession>
<proteinExistence type="predicted"/>
<evidence type="ECO:0000313" key="2">
    <source>
        <dbReference type="Proteomes" id="UP001216907"/>
    </source>
</evidence>